<proteinExistence type="inferred from homology"/>
<name>A0A7D5GGI3_9EURY</name>
<dbReference type="Proteomes" id="UP000509750">
    <property type="component" value="Chromosome"/>
</dbReference>
<sequence length="400" mass="42740">MRDADDSGGHDRHEGSLDVDDPLDTDYGFLDAELRRRNAAAFVHVGDRFDDDLRYLTRFSGPDRAYAFVYRRGTATLCAPALFDEQAEREFPGADVVTANRADPAGLRAAAVLDAAGAEEGGTVLVPQHVPHDAAVYLERAGYELESTDAVAGARQVKTDAEVDRLRRVQRAAVRGMARAEAVLYEAEVDGDEVVWNGGPLSTERLRRQVNGVLAAHGVRDAGNTVVGCGPTAADLHFTGLDAIRPGETVLLDISPRGPDGYYGDITRTFAVDPDGGWERRAYVAVEAAREAALAELGAGVPASTVNEEASAELAAYGFRVDSDEVGFTHSVGHGVGVSLHEGPSLTADEELEAGNVVTIEPGVYDPEHGGVRLEDLALVTEDGYELLGEYPFGLVPRER</sequence>
<dbReference type="GO" id="GO:0004177">
    <property type="term" value="F:aminopeptidase activity"/>
    <property type="evidence" value="ECO:0007669"/>
    <property type="project" value="UniProtKB-KW"/>
</dbReference>
<keyword evidence="1 3" id="KW-0479">Metal-binding</keyword>
<keyword evidence="5" id="KW-0031">Aminopeptidase</keyword>
<dbReference type="Gene3D" id="3.90.230.10">
    <property type="entry name" value="Creatinase/methionine aminopeptidase superfamily"/>
    <property type="match status" value="1"/>
</dbReference>
<feature type="domain" description="Peptidase M24" evidence="4">
    <location>
        <begin position="165"/>
        <end position="382"/>
    </location>
</feature>
<evidence type="ECO:0000256" key="1">
    <source>
        <dbReference type="ARBA" id="ARBA00022723"/>
    </source>
</evidence>
<evidence type="ECO:0000256" key="2">
    <source>
        <dbReference type="ARBA" id="ARBA00022801"/>
    </source>
</evidence>
<reference evidence="5 6" key="1">
    <citation type="submission" date="2020-07" db="EMBL/GenBank/DDBJ databases">
        <title>Gai3-2, isolated from salt lake.</title>
        <authorList>
            <person name="Cui H."/>
            <person name="Shi X."/>
        </authorList>
    </citation>
    <scope>NUCLEOTIDE SEQUENCE [LARGE SCALE GENOMIC DNA]</scope>
    <source>
        <strain evidence="5 6">Gai3-2</strain>
    </source>
</reference>
<dbReference type="PANTHER" id="PTHR46112">
    <property type="entry name" value="AMINOPEPTIDASE"/>
    <property type="match status" value="1"/>
</dbReference>
<dbReference type="GeneID" id="56030571"/>
<dbReference type="PANTHER" id="PTHR46112:SF2">
    <property type="entry name" value="XAA-PRO AMINOPEPTIDASE P-RELATED"/>
    <property type="match status" value="1"/>
</dbReference>
<dbReference type="InterPro" id="IPR050659">
    <property type="entry name" value="Peptidase_M24B"/>
</dbReference>
<dbReference type="AlphaFoldDB" id="A0A7D5GGI3"/>
<dbReference type="RefSeq" id="WP_179170702.1">
    <property type="nucleotide sequence ID" value="NZ_CP058529.1"/>
</dbReference>
<dbReference type="PROSITE" id="PS00491">
    <property type="entry name" value="PROLINE_PEPTIDASE"/>
    <property type="match status" value="1"/>
</dbReference>
<dbReference type="InterPro" id="IPR036005">
    <property type="entry name" value="Creatinase/aminopeptidase-like"/>
</dbReference>
<accession>A0A7D5GGI3</accession>
<dbReference type="OrthoDB" id="200535at2157"/>
<keyword evidence="6" id="KW-1185">Reference proteome</keyword>
<gene>
    <name evidence="5" type="ORF">HUG10_17020</name>
</gene>
<dbReference type="InterPro" id="IPR001131">
    <property type="entry name" value="Peptidase_M24B_aminopep-P_CS"/>
</dbReference>
<dbReference type="Pfam" id="PF00557">
    <property type="entry name" value="Peptidase_M24"/>
    <property type="match status" value="1"/>
</dbReference>
<dbReference type="InterPro" id="IPR000994">
    <property type="entry name" value="Pept_M24"/>
</dbReference>
<dbReference type="GO" id="GO:0046872">
    <property type="term" value="F:metal ion binding"/>
    <property type="evidence" value="ECO:0007669"/>
    <property type="project" value="UniProtKB-KW"/>
</dbReference>
<evidence type="ECO:0000256" key="3">
    <source>
        <dbReference type="RuleBase" id="RU000590"/>
    </source>
</evidence>
<organism evidence="5 6">
    <name type="scientific">Halorarum halophilum</name>
    <dbReference type="NCBI Taxonomy" id="2743090"/>
    <lineage>
        <taxon>Archaea</taxon>
        <taxon>Methanobacteriati</taxon>
        <taxon>Methanobacteriota</taxon>
        <taxon>Stenosarchaea group</taxon>
        <taxon>Halobacteria</taxon>
        <taxon>Halobacteriales</taxon>
        <taxon>Haloferacaceae</taxon>
        <taxon>Halorarum</taxon>
    </lineage>
</organism>
<evidence type="ECO:0000313" key="5">
    <source>
        <dbReference type="EMBL" id="QLG29128.1"/>
    </source>
</evidence>
<keyword evidence="5" id="KW-0645">Protease</keyword>
<keyword evidence="2" id="KW-0378">Hydrolase</keyword>
<dbReference type="Gene3D" id="3.40.350.10">
    <property type="entry name" value="Creatinase/prolidase N-terminal domain"/>
    <property type="match status" value="1"/>
</dbReference>
<dbReference type="SUPFAM" id="SSF55920">
    <property type="entry name" value="Creatinase/aminopeptidase"/>
    <property type="match status" value="1"/>
</dbReference>
<evidence type="ECO:0000313" key="6">
    <source>
        <dbReference type="Proteomes" id="UP000509750"/>
    </source>
</evidence>
<evidence type="ECO:0000259" key="4">
    <source>
        <dbReference type="Pfam" id="PF00557"/>
    </source>
</evidence>
<protein>
    <submittedName>
        <fullName evidence="5">Aminopeptidase P family protein</fullName>
    </submittedName>
</protein>
<comment type="similarity">
    <text evidence="3">Belongs to the peptidase M24B family.</text>
</comment>
<dbReference type="EMBL" id="CP058529">
    <property type="protein sequence ID" value="QLG29128.1"/>
    <property type="molecule type" value="Genomic_DNA"/>
</dbReference>
<dbReference type="InterPro" id="IPR029149">
    <property type="entry name" value="Creatin/AminoP/Spt16_N"/>
</dbReference>
<dbReference type="KEGG" id="halg:HUG10_17020"/>